<keyword evidence="12" id="KW-1185">Reference proteome</keyword>
<evidence type="ECO:0000313" key="11">
    <source>
        <dbReference type="EMBL" id="AVY93549.1"/>
    </source>
</evidence>
<dbReference type="GO" id="GO:0006782">
    <property type="term" value="P:protoporphyrinogen IX biosynthetic process"/>
    <property type="evidence" value="ECO:0007669"/>
    <property type="project" value="UniProtKB-UniRule"/>
</dbReference>
<dbReference type="UniPathway" id="UPA00251">
    <property type="reaction ID" value="UER00320"/>
</dbReference>
<dbReference type="CDD" id="cd06578">
    <property type="entry name" value="HemD"/>
    <property type="match status" value="1"/>
</dbReference>
<dbReference type="OrthoDB" id="9787650at2"/>
<dbReference type="KEGG" id="maer:DAI18_05430"/>
<protein>
    <recommendedName>
        <fullName evidence="7 9">Uroporphyrinogen-III synthase</fullName>
        <ecNumber evidence="3 9">4.2.1.75</ecNumber>
    </recommendedName>
</protein>
<evidence type="ECO:0000256" key="4">
    <source>
        <dbReference type="ARBA" id="ARBA00023239"/>
    </source>
</evidence>
<proteinExistence type="inferred from homology"/>
<evidence type="ECO:0000256" key="7">
    <source>
        <dbReference type="ARBA" id="ARBA00040167"/>
    </source>
</evidence>
<evidence type="ECO:0000313" key="12">
    <source>
        <dbReference type="Proteomes" id="UP000244173"/>
    </source>
</evidence>
<evidence type="ECO:0000256" key="5">
    <source>
        <dbReference type="ARBA" id="ARBA00023244"/>
    </source>
</evidence>
<comment type="function">
    <text evidence="6 9">Catalyzes cyclization of the linear tetrapyrrole, hydroxymethylbilane, to the macrocyclic uroporphyrinogen III.</text>
</comment>
<gene>
    <name evidence="11" type="ORF">DAI18_05430</name>
</gene>
<evidence type="ECO:0000256" key="8">
    <source>
        <dbReference type="ARBA" id="ARBA00048617"/>
    </source>
</evidence>
<organism evidence="11 12">
    <name type="scientific">Microvirgula aerodenitrificans</name>
    <dbReference type="NCBI Taxonomy" id="57480"/>
    <lineage>
        <taxon>Bacteria</taxon>
        <taxon>Pseudomonadati</taxon>
        <taxon>Pseudomonadota</taxon>
        <taxon>Betaproteobacteria</taxon>
        <taxon>Neisseriales</taxon>
        <taxon>Aquaspirillaceae</taxon>
        <taxon>Microvirgula</taxon>
    </lineage>
</organism>
<dbReference type="InterPro" id="IPR039793">
    <property type="entry name" value="UROS/Hem4"/>
</dbReference>
<dbReference type="PANTHER" id="PTHR38042:SF1">
    <property type="entry name" value="UROPORPHYRINOGEN-III SYNTHASE, CHLOROPLASTIC"/>
    <property type="match status" value="1"/>
</dbReference>
<dbReference type="AlphaFoldDB" id="A0A2S0P828"/>
<dbReference type="Gene3D" id="3.40.50.10090">
    <property type="match status" value="2"/>
</dbReference>
<dbReference type="PANTHER" id="PTHR38042">
    <property type="entry name" value="UROPORPHYRINOGEN-III SYNTHASE, CHLOROPLASTIC"/>
    <property type="match status" value="1"/>
</dbReference>
<dbReference type="Proteomes" id="UP000244173">
    <property type="component" value="Chromosome"/>
</dbReference>
<feature type="domain" description="Tetrapyrrole biosynthesis uroporphyrinogen III synthase" evidence="10">
    <location>
        <begin position="18"/>
        <end position="227"/>
    </location>
</feature>
<evidence type="ECO:0000259" key="10">
    <source>
        <dbReference type="Pfam" id="PF02602"/>
    </source>
</evidence>
<accession>A0A2S0P828</accession>
<dbReference type="EMBL" id="CP028519">
    <property type="protein sequence ID" value="AVY93549.1"/>
    <property type="molecule type" value="Genomic_DNA"/>
</dbReference>
<dbReference type="GO" id="GO:0006780">
    <property type="term" value="P:uroporphyrinogen III biosynthetic process"/>
    <property type="evidence" value="ECO:0007669"/>
    <property type="project" value="UniProtKB-UniRule"/>
</dbReference>
<evidence type="ECO:0000256" key="1">
    <source>
        <dbReference type="ARBA" id="ARBA00004772"/>
    </source>
</evidence>
<dbReference type="STRING" id="1122240.GCA_000620105_01142"/>
<evidence type="ECO:0000256" key="3">
    <source>
        <dbReference type="ARBA" id="ARBA00013109"/>
    </source>
</evidence>
<reference evidence="11 12" key="1">
    <citation type="submission" date="2018-04" db="EMBL/GenBank/DDBJ databases">
        <title>Denitrifier Microvirgula.</title>
        <authorList>
            <person name="Anderson E."/>
            <person name="Jang J."/>
            <person name="Ishii S."/>
        </authorList>
    </citation>
    <scope>NUCLEOTIDE SEQUENCE [LARGE SCALE GENOMIC DNA]</scope>
    <source>
        <strain evidence="11 12">BE2.4</strain>
    </source>
</reference>
<comment type="pathway">
    <text evidence="1 9">Porphyrin-containing compound metabolism; protoporphyrin-IX biosynthesis; coproporphyrinogen-III from 5-aminolevulinate: step 3/4.</text>
</comment>
<keyword evidence="5 9" id="KW-0627">Porphyrin biosynthesis</keyword>
<dbReference type="Pfam" id="PF02602">
    <property type="entry name" value="HEM4"/>
    <property type="match status" value="1"/>
</dbReference>
<dbReference type="GO" id="GO:0004852">
    <property type="term" value="F:uroporphyrinogen-III synthase activity"/>
    <property type="evidence" value="ECO:0007669"/>
    <property type="project" value="UniProtKB-UniRule"/>
</dbReference>
<dbReference type="SUPFAM" id="SSF69618">
    <property type="entry name" value="HemD-like"/>
    <property type="match status" value="1"/>
</dbReference>
<comment type="similarity">
    <text evidence="2 9">Belongs to the uroporphyrinogen-III synthase family.</text>
</comment>
<name>A0A2S0P828_9NEIS</name>
<dbReference type="RefSeq" id="WP_028498525.1">
    <property type="nucleotide sequence ID" value="NZ_CAURZP010000001.1"/>
</dbReference>
<dbReference type="InterPro" id="IPR003754">
    <property type="entry name" value="4pyrrol_synth_uPrphyn_synth"/>
</dbReference>
<evidence type="ECO:0000256" key="9">
    <source>
        <dbReference type="RuleBase" id="RU366031"/>
    </source>
</evidence>
<comment type="catalytic activity">
    <reaction evidence="8 9">
        <text>hydroxymethylbilane = uroporphyrinogen III + H2O</text>
        <dbReference type="Rhea" id="RHEA:18965"/>
        <dbReference type="ChEBI" id="CHEBI:15377"/>
        <dbReference type="ChEBI" id="CHEBI:57308"/>
        <dbReference type="ChEBI" id="CHEBI:57845"/>
        <dbReference type="EC" id="4.2.1.75"/>
    </reaction>
</comment>
<evidence type="ECO:0000256" key="2">
    <source>
        <dbReference type="ARBA" id="ARBA00008133"/>
    </source>
</evidence>
<keyword evidence="4 9" id="KW-0456">Lyase</keyword>
<sequence length="248" mass="25913">MSAPLVLVTRPDTVSAALTDRLAQAGLVPLALPVIDIVPDPARLDRLAGELAGCDWLVAVSPSAVSVCADVLQTLPPALKLAAVGAGTARALSALTGRPVLFPTHGNDSEALLACPELADLHDRRFLVVKGRGGRPLLTETLAARGARVVSIDAYERRPRPVDRAALAAALAAHPRAGAVVTSREIANALRDAVGEALWASLQSIVHIVPHERVADRLRQLGVHDVLTTSAGDDGIVAALIEWFATHD</sequence>
<evidence type="ECO:0000256" key="6">
    <source>
        <dbReference type="ARBA" id="ARBA00037589"/>
    </source>
</evidence>
<dbReference type="InterPro" id="IPR036108">
    <property type="entry name" value="4pyrrol_syn_uPrphyn_synt_sf"/>
</dbReference>
<dbReference type="EC" id="4.2.1.75" evidence="3 9"/>